<dbReference type="CDD" id="cd04322">
    <property type="entry name" value="LysRS_N"/>
    <property type="match status" value="1"/>
</dbReference>
<dbReference type="Pfam" id="PF00152">
    <property type="entry name" value="tRNA-synt_2"/>
    <property type="match status" value="1"/>
</dbReference>
<dbReference type="PANTHER" id="PTHR42918:SF15">
    <property type="entry name" value="LYSINE--TRNA LIGASE, CHLOROPLASTIC_MITOCHONDRIAL"/>
    <property type="match status" value="1"/>
</dbReference>
<evidence type="ECO:0000256" key="1">
    <source>
        <dbReference type="ARBA" id="ARBA00008226"/>
    </source>
</evidence>
<dbReference type="InterPro" id="IPR004365">
    <property type="entry name" value="NA-bd_OB_tRNA"/>
</dbReference>
<dbReference type="FunFam" id="2.40.50.140:FF:000024">
    <property type="entry name" value="Lysine--tRNA ligase"/>
    <property type="match status" value="1"/>
</dbReference>
<dbReference type="InterPro" id="IPR044136">
    <property type="entry name" value="Lys-tRNA-ligase_II_N"/>
</dbReference>
<keyword evidence="6 9" id="KW-0648">Protein biosynthesis</keyword>
<protein>
    <recommendedName>
        <fullName evidence="9">Lysine--tRNA ligase</fullName>
        <ecNumber evidence="9">6.1.1.6</ecNumber>
    </recommendedName>
    <alternativeName>
        <fullName evidence="9">Lysyl-tRNA synthetase</fullName>
        <shortName evidence="9">LysRS</shortName>
    </alternativeName>
</protein>
<dbReference type="NCBIfam" id="NF001756">
    <property type="entry name" value="PRK00484.1"/>
    <property type="match status" value="1"/>
</dbReference>
<dbReference type="NCBIfam" id="TIGR00499">
    <property type="entry name" value="lysS_bact"/>
    <property type="match status" value="1"/>
</dbReference>
<dbReference type="PRINTS" id="PR00982">
    <property type="entry name" value="TRNASYNTHLYS"/>
</dbReference>
<evidence type="ECO:0000256" key="5">
    <source>
        <dbReference type="ARBA" id="ARBA00022840"/>
    </source>
</evidence>
<dbReference type="SUPFAM" id="SSF50249">
    <property type="entry name" value="Nucleic acid-binding proteins"/>
    <property type="match status" value="1"/>
</dbReference>
<dbReference type="Pfam" id="PF01336">
    <property type="entry name" value="tRNA_anti-codon"/>
    <property type="match status" value="1"/>
</dbReference>
<dbReference type="STRING" id="351607.Acel_0216"/>
<organism evidence="12 13">
    <name type="scientific">Acidothermus cellulolyticus (strain ATCC 43068 / DSM 8971 / 11B)</name>
    <dbReference type="NCBI Taxonomy" id="351607"/>
    <lineage>
        <taxon>Bacteria</taxon>
        <taxon>Bacillati</taxon>
        <taxon>Actinomycetota</taxon>
        <taxon>Actinomycetes</taxon>
        <taxon>Acidothermales</taxon>
        <taxon>Acidothermaceae</taxon>
        <taxon>Acidothermus</taxon>
    </lineage>
</organism>
<keyword evidence="5 9" id="KW-0067">ATP-binding</keyword>
<dbReference type="InterPro" id="IPR018149">
    <property type="entry name" value="Lys-tRNA-synth_II_C"/>
</dbReference>
<comment type="cofactor">
    <cofactor evidence="9 10">
        <name>Mg(2+)</name>
        <dbReference type="ChEBI" id="CHEBI:18420"/>
    </cofactor>
    <text evidence="9 10">Binds 3 Mg(2+) ions per subunit.</text>
</comment>
<comment type="subcellular location">
    <subcellularLocation>
        <location evidence="9">Cytoplasm</location>
    </subcellularLocation>
</comment>
<keyword evidence="9 10" id="KW-0460">Magnesium</keyword>
<dbReference type="Gene3D" id="3.30.930.10">
    <property type="entry name" value="Bira Bifunctional Protein, Domain 2"/>
    <property type="match status" value="1"/>
</dbReference>
<dbReference type="GO" id="GO:0006430">
    <property type="term" value="P:lysyl-tRNA aminoacylation"/>
    <property type="evidence" value="ECO:0007669"/>
    <property type="project" value="UniProtKB-UniRule"/>
</dbReference>
<comment type="subunit">
    <text evidence="9">Homodimer.</text>
</comment>
<dbReference type="GO" id="GO:0005524">
    <property type="term" value="F:ATP binding"/>
    <property type="evidence" value="ECO:0007669"/>
    <property type="project" value="UniProtKB-UniRule"/>
</dbReference>
<keyword evidence="2 9" id="KW-0436">Ligase</keyword>
<dbReference type="InterPro" id="IPR006195">
    <property type="entry name" value="aa-tRNA-synth_II"/>
</dbReference>
<keyword evidence="7 9" id="KW-0030">Aminoacyl-tRNA synthetase</keyword>
<keyword evidence="3 9" id="KW-0479">Metal-binding</keyword>
<dbReference type="InParanoid" id="A0LRD0"/>
<dbReference type="HAMAP" id="MF_00252">
    <property type="entry name" value="Lys_tRNA_synth_class2"/>
    <property type="match status" value="1"/>
</dbReference>
<feature type="binding site" evidence="9">
    <location>
        <position position="420"/>
    </location>
    <ligand>
        <name>Mg(2+)</name>
        <dbReference type="ChEBI" id="CHEBI:18420"/>
        <label>2</label>
    </ligand>
</feature>
<keyword evidence="9" id="KW-0963">Cytoplasm</keyword>
<evidence type="ECO:0000313" key="12">
    <source>
        <dbReference type="EMBL" id="ABK51990.1"/>
    </source>
</evidence>
<sequence>MTSHSQPLEPDDFDVPEQFRVRREKLARIRAEGLDPYPVGFPRTAFIAEIRAAYGDLPPDTFTGQHASIAGRLMLSRIGGKLCFGVLRDGSGDLQIMLSAQKVGDRALALWKSLVDLGDHIGVHGEIITSRSGELSILADSWSFTSKALRPLPEKHKGLTDPEARIRRRYVDLIVNSRARSMVHIRAAVLRSLRDTLSRRGYLEVETPVLQLVHGGAAARPFRTHLNAFDLPLYLRIALELPLKRLVVGGLERVYEIGRVFRNEGVDSSHSPEFTELEAYEAYGDYDTMADLVRELVLDAAKAIDAVQVLGSSGDVIDLAGPWRTVTVHQAVSEAVGEEITVDTPAAVLHQIAARYNVPVPPAAEHGEVVCELFEKVAQPAIVQPTFVRDFPASVRPLARPHRTDPRLAEAWDLIINGIELAPAYSELVDPVEQRRRLTEQSVRAAGGDPEAMQLDEDFLQALEYGAPPMGGLGLGVDRLLMLLTGSGIRDVILFPLVRPE</sequence>
<evidence type="ECO:0000256" key="9">
    <source>
        <dbReference type="HAMAP-Rule" id="MF_00252"/>
    </source>
</evidence>
<comment type="similarity">
    <text evidence="1 9">Belongs to the class-II aminoacyl-tRNA synthetase family.</text>
</comment>
<dbReference type="Proteomes" id="UP000008221">
    <property type="component" value="Chromosome"/>
</dbReference>
<feature type="binding site" evidence="9">
    <location>
        <position position="420"/>
    </location>
    <ligand>
        <name>Mg(2+)</name>
        <dbReference type="ChEBI" id="CHEBI:18420"/>
        <label>1</label>
    </ligand>
</feature>
<dbReference type="InterPro" id="IPR004364">
    <property type="entry name" value="Aa-tRNA-synt_II"/>
</dbReference>
<evidence type="ECO:0000256" key="6">
    <source>
        <dbReference type="ARBA" id="ARBA00022917"/>
    </source>
</evidence>
<dbReference type="GO" id="GO:0005829">
    <property type="term" value="C:cytosol"/>
    <property type="evidence" value="ECO:0007669"/>
    <property type="project" value="TreeGrafter"/>
</dbReference>
<dbReference type="Gene3D" id="2.40.50.140">
    <property type="entry name" value="Nucleic acid-binding proteins"/>
    <property type="match status" value="1"/>
</dbReference>
<keyword evidence="4 9" id="KW-0547">Nucleotide-binding</keyword>
<dbReference type="EMBL" id="CP000481">
    <property type="protein sequence ID" value="ABK51990.1"/>
    <property type="molecule type" value="Genomic_DNA"/>
</dbReference>
<dbReference type="PROSITE" id="PS50862">
    <property type="entry name" value="AA_TRNA_LIGASE_II"/>
    <property type="match status" value="1"/>
</dbReference>
<dbReference type="HOGENOM" id="CLU_008255_6_0_11"/>
<evidence type="ECO:0000256" key="10">
    <source>
        <dbReference type="RuleBase" id="RU000336"/>
    </source>
</evidence>
<dbReference type="InterPro" id="IPR045864">
    <property type="entry name" value="aa-tRNA-synth_II/BPL/LPL"/>
</dbReference>
<accession>A0LRD0</accession>
<dbReference type="AlphaFoldDB" id="A0LRD0"/>
<reference evidence="12 13" key="1">
    <citation type="journal article" date="2009" name="Genome Res.">
        <title>Complete genome of the cellulolytic thermophile Acidothermus cellulolyticus 11B provides insights into its ecophysiological and evolutionary adaptations.</title>
        <authorList>
            <person name="Barabote R.D."/>
            <person name="Xie G."/>
            <person name="Leu D.H."/>
            <person name="Normand P."/>
            <person name="Necsulea A."/>
            <person name="Daubin V."/>
            <person name="Medigue C."/>
            <person name="Adney W.S."/>
            <person name="Xu X.C."/>
            <person name="Lapidus A."/>
            <person name="Parales R.E."/>
            <person name="Detter C."/>
            <person name="Pujic P."/>
            <person name="Bruce D."/>
            <person name="Lavire C."/>
            <person name="Challacombe J.F."/>
            <person name="Brettin T.S."/>
            <person name="Berry A.M."/>
        </authorList>
    </citation>
    <scope>NUCLEOTIDE SEQUENCE [LARGE SCALE GENOMIC DNA]</scope>
    <source>
        <strain evidence="13">ATCC 43068 / DSM 8971 / 11B</strain>
    </source>
</reference>
<name>A0LRD0_ACIC1</name>
<keyword evidence="13" id="KW-1185">Reference proteome</keyword>
<dbReference type="InterPro" id="IPR002313">
    <property type="entry name" value="Lys-tRNA-ligase_II"/>
</dbReference>
<evidence type="ECO:0000256" key="4">
    <source>
        <dbReference type="ARBA" id="ARBA00022741"/>
    </source>
</evidence>
<dbReference type="FunCoup" id="A0LRD0">
    <property type="interactions" value="392"/>
</dbReference>
<dbReference type="KEGG" id="ace:Acel_0216"/>
<evidence type="ECO:0000256" key="7">
    <source>
        <dbReference type="ARBA" id="ARBA00023146"/>
    </source>
</evidence>
<feature type="binding site" evidence="9">
    <location>
        <position position="413"/>
    </location>
    <ligand>
        <name>Mg(2+)</name>
        <dbReference type="ChEBI" id="CHEBI:18420"/>
        <label>1</label>
    </ligand>
</feature>
<feature type="domain" description="Aminoacyl-transfer RNA synthetases class-II family profile" evidence="11">
    <location>
        <begin position="185"/>
        <end position="500"/>
    </location>
</feature>
<dbReference type="GO" id="GO:0000287">
    <property type="term" value="F:magnesium ion binding"/>
    <property type="evidence" value="ECO:0007669"/>
    <property type="project" value="UniProtKB-UniRule"/>
</dbReference>
<dbReference type="RefSeq" id="WP_011719054.1">
    <property type="nucleotide sequence ID" value="NC_008578.1"/>
</dbReference>
<dbReference type="InterPro" id="IPR012340">
    <property type="entry name" value="NA-bd_OB-fold"/>
</dbReference>
<dbReference type="GO" id="GO:0004824">
    <property type="term" value="F:lysine-tRNA ligase activity"/>
    <property type="evidence" value="ECO:0007669"/>
    <property type="project" value="UniProtKB-UniRule"/>
</dbReference>
<evidence type="ECO:0000256" key="8">
    <source>
        <dbReference type="ARBA" id="ARBA00048573"/>
    </source>
</evidence>
<comment type="catalytic activity">
    <reaction evidence="8 9 10">
        <text>tRNA(Lys) + L-lysine + ATP = L-lysyl-tRNA(Lys) + AMP + diphosphate</text>
        <dbReference type="Rhea" id="RHEA:20792"/>
        <dbReference type="Rhea" id="RHEA-COMP:9696"/>
        <dbReference type="Rhea" id="RHEA-COMP:9697"/>
        <dbReference type="ChEBI" id="CHEBI:30616"/>
        <dbReference type="ChEBI" id="CHEBI:32551"/>
        <dbReference type="ChEBI" id="CHEBI:33019"/>
        <dbReference type="ChEBI" id="CHEBI:78442"/>
        <dbReference type="ChEBI" id="CHEBI:78529"/>
        <dbReference type="ChEBI" id="CHEBI:456215"/>
        <dbReference type="EC" id="6.1.1.6"/>
    </reaction>
</comment>
<evidence type="ECO:0000256" key="3">
    <source>
        <dbReference type="ARBA" id="ARBA00022723"/>
    </source>
</evidence>
<dbReference type="PANTHER" id="PTHR42918">
    <property type="entry name" value="LYSYL-TRNA SYNTHETASE"/>
    <property type="match status" value="1"/>
</dbReference>
<dbReference type="eggNOG" id="COG1190">
    <property type="taxonomic scope" value="Bacteria"/>
</dbReference>
<evidence type="ECO:0000256" key="2">
    <source>
        <dbReference type="ARBA" id="ARBA00022598"/>
    </source>
</evidence>
<gene>
    <name evidence="9" type="primary">lysS</name>
    <name evidence="12" type="ordered locus">Acel_0216</name>
</gene>
<proteinExistence type="inferred from homology"/>
<evidence type="ECO:0000313" key="13">
    <source>
        <dbReference type="Proteomes" id="UP000008221"/>
    </source>
</evidence>
<evidence type="ECO:0000259" key="11">
    <source>
        <dbReference type="PROSITE" id="PS50862"/>
    </source>
</evidence>
<dbReference type="GO" id="GO:0000049">
    <property type="term" value="F:tRNA binding"/>
    <property type="evidence" value="ECO:0007669"/>
    <property type="project" value="TreeGrafter"/>
</dbReference>
<dbReference type="EC" id="6.1.1.6" evidence="9"/>
<dbReference type="SUPFAM" id="SSF55681">
    <property type="entry name" value="Class II aaRS and biotin synthetases"/>
    <property type="match status" value="1"/>
</dbReference>